<feature type="domain" description="Type VI secretion system FHA" evidence="2">
    <location>
        <begin position="270"/>
        <end position="448"/>
    </location>
</feature>
<sequence>MAEQTLLKLKITNTQYLEPGLSATKEFIADGGTIGSSSSSDWCLTDRKGRLESTHCRISLIDGYFCITDVSNQTYINDARMAIGWDKHARLNENDVISLGPYMIRVSIDNTFSDRDRDIEHMISDSKHLDLFGEELDLTVEEKELSIDDPLTALDVLRRNLETESALQHSQSKTESLLDSQQQWFGHDRTIQADTDRDPTSAISLSGFKSNPYEDSTSFTAATYINKDKIMDDNTLDLLEEEMSRNFSYSNNQSTVINDENHLLTGPLFRGLGVRTSNSDNLAEMQMLSEEIGASLQAAVKGLIELHQQVNTSRYGVMNKNLQPIEDNPLRLGLTYEDTVQVMFDNQRSLVHLSAPAAIEESLRTVKDHNEAVHIAINDALNQIIQAFSPEVLMRRFLRYRRPGQTMNVSSEAWAWDMYQSYHKELTSNRQHGFEKLFWEIFDQSYDKNLREKQQEV</sequence>
<dbReference type="EMBL" id="PYLW01000001">
    <property type="protein sequence ID" value="PSV99893.1"/>
    <property type="molecule type" value="Genomic_DNA"/>
</dbReference>
<dbReference type="InterPro" id="IPR017735">
    <property type="entry name" value="T6SS_FHA"/>
</dbReference>
<feature type="domain" description="FHA" evidence="1">
    <location>
        <begin position="33"/>
        <end position="100"/>
    </location>
</feature>
<dbReference type="Pfam" id="PF00498">
    <property type="entry name" value="FHA"/>
    <property type="match status" value="1"/>
</dbReference>
<dbReference type="STRING" id="56192.UB38_12830"/>
<dbReference type="InterPro" id="IPR008984">
    <property type="entry name" value="SMAD_FHA_dom_sf"/>
</dbReference>
<evidence type="ECO:0000313" key="6">
    <source>
        <dbReference type="Proteomes" id="UP000241954"/>
    </source>
</evidence>
<name>A0A0D8PN06_9GAMM</name>
<dbReference type="Proteomes" id="UP000241190">
    <property type="component" value="Unassembled WGS sequence"/>
</dbReference>
<gene>
    <name evidence="3" type="primary">tagH</name>
    <name evidence="3" type="ORF">C9I88_01695</name>
    <name evidence="4" type="ORF">C9J52_17450</name>
</gene>
<dbReference type="InterPro" id="IPR046883">
    <property type="entry name" value="T6SS_FHA_C"/>
</dbReference>
<dbReference type="RefSeq" id="WP_045038346.1">
    <property type="nucleotide sequence ID" value="NZ_JZSR01000040.1"/>
</dbReference>
<dbReference type="SUPFAM" id="SSF49879">
    <property type="entry name" value="SMAD/FHA domain"/>
    <property type="match status" value="1"/>
</dbReference>
<dbReference type="NCBIfam" id="TIGR03354">
    <property type="entry name" value="VI_FHA"/>
    <property type="match status" value="1"/>
</dbReference>
<dbReference type="CDD" id="cd00060">
    <property type="entry name" value="FHA"/>
    <property type="match status" value="1"/>
</dbReference>
<proteinExistence type="predicted"/>
<reference evidence="3 6" key="1">
    <citation type="submission" date="2018-01" db="EMBL/GenBank/DDBJ databases">
        <title>Whole genome sequencing of Histamine producing bacteria.</title>
        <authorList>
            <person name="Butler K."/>
        </authorList>
    </citation>
    <scope>NUCLEOTIDE SEQUENCE [LARGE SCALE GENOMIC DNA]</scope>
    <source>
        <strain evidence="4 5">ATCC 51761</strain>
        <strain evidence="3 6">NCIMB 13481</strain>
    </source>
</reference>
<dbReference type="AlphaFoldDB" id="A0A0D8PN06"/>
<dbReference type="Pfam" id="PF20232">
    <property type="entry name" value="T6SS_FHA_C"/>
    <property type="match status" value="1"/>
</dbReference>
<organism evidence="3 6">
    <name type="scientific">Photobacterium iliopiscarium</name>
    <dbReference type="NCBI Taxonomy" id="56192"/>
    <lineage>
        <taxon>Bacteria</taxon>
        <taxon>Pseudomonadati</taxon>
        <taxon>Pseudomonadota</taxon>
        <taxon>Gammaproteobacteria</taxon>
        <taxon>Vibrionales</taxon>
        <taxon>Vibrionaceae</taxon>
        <taxon>Photobacterium</taxon>
    </lineage>
</organism>
<evidence type="ECO:0000259" key="1">
    <source>
        <dbReference type="Pfam" id="PF00498"/>
    </source>
</evidence>
<protein>
    <submittedName>
        <fullName evidence="3">Type VI secretion system-associated FHA domain protein TagH</fullName>
    </submittedName>
</protein>
<dbReference type="OrthoDB" id="273564at2"/>
<dbReference type="InterPro" id="IPR000253">
    <property type="entry name" value="FHA_dom"/>
</dbReference>
<evidence type="ECO:0000313" key="5">
    <source>
        <dbReference type="Proteomes" id="UP000241190"/>
    </source>
</evidence>
<comment type="caution">
    <text evidence="3">The sequence shown here is derived from an EMBL/GenBank/DDBJ whole genome shotgun (WGS) entry which is preliminary data.</text>
</comment>
<evidence type="ECO:0000313" key="3">
    <source>
        <dbReference type="EMBL" id="PSV99893.1"/>
    </source>
</evidence>
<evidence type="ECO:0000313" key="4">
    <source>
        <dbReference type="EMBL" id="PSW92662.1"/>
    </source>
</evidence>
<dbReference type="Gene3D" id="2.60.200.20">
    <property type="match status" value="1"/>
</dbReference>
<dbReference type="GeneID" id="93548842"/>
<dbReference type="Proteomes" id="UP000241954">
    <property type="component" value="Unassembled WGS sequence"/>
</dbReference>
<dbReference type="EMBL" id="PYOP01000036">
    <property type="protein sequence ID" value="PSW92662.1"/>
    <property type="molecule type" value="Genomic_DNA"/>
</dbReference>
<evidence type="ECO:0000259" key="2">
    <source>
        <dbReference type="Pfam" id="PF20232"/>
    </source>
</evidence>
<accession>A0A0D8PN06</accession>
<keyword evidence="5" id="KW-1185">Reference proteome</keyword>